<proteinExistence type="predicted"/>
<evidence type="ECO:0000313" key="2">
    <source>
        <dbReference type="Proteomes" id="UP000242752"/>
    </source>
</evidence>
<reference evidence="1 2" key="1">
    <citation type="submission" date="2017-08" db="EMBL/GenBank/DDBJ databases">
        <title>Draft genome sequences of 64 type strains of genus Staph aureus.</title>
        <authorList>
            <person name="Cole K."/>
            <person name="Golubchik T."/>
            <person name="Russell J."/>
            <person name="Foster D."/>
            <person name="Llewelyn M."/>
            <person name="Wilson D."/>
            <person name="Crook D."/>
            <person name="Paul J."/>
        </authorList>
    </citation>
    <scope>NUCLEOTIDE SEQUENCE [LARGE SCALE GENOMIC DNA]</scope>
    <source>
        <strain evidence="1 2">DSM 21968</strain>
    </source>
</reference>
<accession>A0A2K3YS08</accession>
<dbReference type="EMBL" id="PPRF01000023">
    <property type="protein sequence ID" value="PNZ28380.1"/>
    <property type="molecule type" value="Genomic_DNA"/>
</dbReference>
<evidence type="ECO:0000313" key="1">
    <source>
        <dbReference type="EMBL" id="PNZ28380.1"/>
    </source>
</evidence>
<dbReference type="AlphaFoldDB" id="A0A2K3YS08"/>
<gene>
    <name evidence="1" type="ORF">CD122_04475</name>
</gene>
<organism evidence="1 2">
    <name type="scientific">Staphylococcus rostri</name>
    <dbReference type="NCBI Taxonomy" id="522262"/>
    <lineage>
        <taxon>Bacteria</taxon>
        <taxon>Bacillati</taxon>
        <taxon>Bacillota</taxon>
        <taxon>Bacilli</taxon>
        <taxon>Bacillales</taxon>
        <taxon>Staphylococcaceae</taxon>
        <taxon>Staphylococcus</taxon>
    </lineage>
</organism>
<comment type="caution">
    <text evidence="1">The sequence shown here is derived from an EMBL/GenBank/DDBJ whole genome shotgun (WGS) entry which is preliminary data.</text>
</comment>
<dbReference type="Proteomes" id="UP000242752">
    <property type="component" value="Unassembled WGS sequence"/>
</dbReference>
<keyword evidence="2" id="KW-1185">Reference proteome</keyword>
<protein>
    <submittedName>
        <fullName evidence="1">Uncharacterized protein</fullName>
    </submittedName>
</protein>
<name>A0A2K3YS08_9STAP</name>
<sequence length="63" mass="7859">MKDVKKRMKLLRVRNIKPNFMELKNYRVKADYHNERLTNHEINEVKRFVKTFDDSYQIIFNEL</sequence>